<evidence type="ECO:0000313" key="1">
    <source>
        <dbReference type="EMBL" id="KAK9164488.1"/>
    </source>
</evidence>
<evidence type="ECO:0000313" key="2">
    <source>
        <dbReference type="Proteomes" id="UP001420932"/>
    </source>
</evidence>
<keyword evidence="2" id="KW-1185">Reference proteome</keyword>
<dbReference type="EMBL" id="JBBNAF010000002">
    <property type="protein sequence ID" value="KAK9164488.1"/>
    <property type="molecule type" value="Genomic_DNA"/>
</dbReference>
<proteinExistence type="predicted"/>
<reference evidence="1 2" key="1">
    <citation type="submission" date="2024-01" db="EMBL/GenBank/DDBJ databases">
        <title>Genome assemblies of Stephania.</title>
        <authorList>
            <person name="Yang L."/>
        </authorList>
    </citation>
    <scope>NUCLEOTIDE SEQUENCE [LARGE SCALE GENOMIC DNA]</scope>
    <source>
        <strain evidence="1">YNDBR</strain>
        <tissue evidence="1">Leaf</tissue>
    </source>
</reference>
<dbReference type="AlphaFoldDB" id="A0AAP0L4P5"/>
<dbReference type="Proteomes" id="UP001420932">
    <property type="component" value="Unassembled WGS sequence"/>
</dbReference>
<comment type="caution">
    <text evidence="1">The sequence shown here is derived from an EMBL/GenBank/DDBJ whole genome shotgun (WGS) entry which is preliminary data.</text>
</comment>
<protein>
    <submittedName>
        <fullName evidence="1">Uncharacterized protein</fullName>
    </submittedName>
</protein>
<accession>A0AAP0L4P5</accession>
<name>A0AAP0L4P5_9MAGN</name>
<organism evidence="1 2">
    <name type="scientific">Stephania yunnanensis</name>
    <dbReference type="NCBI Taxonomy" id="152371"/>
    <lineage>
        <taxon>Eukaryota</taxon>
        <taxon>Viridiplantae</taxon>
        <taxon>Streptophyta</taxon>
        <taxon>Embryophyta</taxon>
        <taxon>Tracheophyta</taxon>
        <taxon>Spermatophyta</taxon>
        <taxon>Magnoliopsida</taxon>
        <taxon>Ranunculales</taxon>
        <taxon>Menispermaceae</taxon>
        <taxon>Menispermoideae</taxon>
        <taxon>Cissampelideae</taxon>
        <taxon>Stephania</taxon>
    </lineage>
</organism>
<sequence length="55" mass="6266">MDLKKGKSKLEYSDVFVEKMDATSNISKRVEEVQSLLDERQDDPAHLILKSTEVA</sequence>
<gene>
    <name evidence="1" type="ORF">Syun_005390</name>
</gene>